<dbReference type="EMBL" id="BLAE01000112">
    <property type="protein sequence ID" value="GES16714.1"/>
    <property type="molecule type" value="Genomic_DNA"/>
</dbReference>
<gene>
    <name evidence="1" type="ORF">Amac_103120</name>
</gene>
<name>A0A5M3X6L3_9ACTN</name>
<dbReference type="RefSeq" id="WP_155361711.1">
    <property type="nucleotide sequence ID" value="NZ_BAAAHL010000070.1"/>
</dbReference>
<dbReference type="OrthoDB" id="9811249at2"/>
<reference evidence="1 2" key="1">
    <citation type="submission" date="2019-10" db="EMBL/GenBank/DDBJ databases">
        <title>Whole genome shotgun sequence of Acrocarpospora macrocephala NBRC 16266.</title>
        <authorList>
            <person name="Ichikawa N."/>
            <person name="Kimura A."/>
            <person name="Kitahashi Y."/>
            <person name="Komaki H."/>
            <person name="Oguchi A."/>
        </authorList>
    </citation>
    <scope>NUCLEOTIDE SEQUENCE [LARGE SCALE GENOMIC DNA]</scope>
    <source>
        <strain evidence="1 2">NBRC 16266</strain>
    </source>
</reference>
<accession>A0A5M3X6L3</accession>
<organism evidence="1 2">
    <name type="scientific">Acrocarpospora macrocephala</name>
    <dbReference type="NCBI Taxonomy" id="150177"/>
    <lineage>
        <taxon>Bacteria</taxon>
        <taxon>Bacillati</taxon>
        <taxon>Actinomycetota</taxon>
        <taxon>Actinomycetes</taxon>
        <taxon>Streptosporangiales</taxon>
        <taxon>Streptosporangiaceae</taxon>
        <taxon>Acrocarpospora</taxon>
    </lineage>
</organism>
<protein>
    <submittedName>
        <fullName evidence="1">Uncharacterized protein</fullName>
    </submittedName>
</protein>
<comment type="caution">
    <text evidence="1">The sequence shown here is derived from an EMBL/GenBank/DDBJ whole genome shotgun (WGS) entry which is preliminary data.</text>
</comment>
<proteinExistence type="predicted"/>
<keyword evidence="2" id="KW-1185">Reference proteome</keyword>
<sequence>MPLVSSSVVARAEADGAPGVLEVSPGGEGFLLLRAHLPYWEGLIHVVGQAGQMLGIDGERTGAWSALEADVQAVVGRGRTRDQAAVLMEAIVTGLGTFVPGLPGGLTHTFPEAAALSGLGLPAAAEDVIERLVGGR</sequence>
<dbReference type="AlphaFoldDB" id="A0A5M3X6L3"/>
<dbReference type="Proteomes" id="UP000331127">
    <property type="component" value="Unassembled WGS sequence"/>
</dbReference>
<evidence type="ECO:0000313" key="2">
    <source>
        <dbReference type="Proteomes" id="UP000331127"/>
    </source>
</evidence>
<evidence type="ECO:0000313" key="1">
    <source>
        <dbReference type="EMBL" id="GES16714.1"/>
    </source>
</evidence>